<dbReference type="FunFam" id="1.20.1070.10:FF:000013">
    <property type="entry name" value="Olfactory receptor"/>
    <property type="match status" value="1"/>
</dbReference>
<evidence type="ECO:0000256" key="10">
    <source>
        <dbReference type="SAM" id="Phobius"/>
    </source>
</evidence>
<dbReference type="InterPro" id="IPR047132">
    <property type="entry name" value="Olfact_rcpt_6C-like"/>
</dbReference>
<gene>
    <name evidence="12" type="ORF">CIB84_017652</name>
</gene>
<dbReference type="Gene3D" id="1.20.1070.10">
    <property type="entry name" value="Rhodopsin 7-helix transmembrane proteins"/>
    <property type="match status" value="1"/>
</dbReference>
<reference evidence="12 13" key="1">
    <citation type="submission" date="2018-01" db="EMBL/GenBank/DDBJ databases">
        <title>Comparison of the Chinese Bamboo Partridge and Red Junglefowl genome sequences highlights the importance of demography in genome evolution.</title>
        <authorList>
            <person name="Tiley G.P."/>
            <person name="Kimball R.T."/>
            <person name="Braun E.L."/>
            <person name="Burleigh J.G."/>
        </authorList>
    </citation>
    <scope>NUCLEOTIDE SEQUENCE [LARGE SCALE GENOMIC DNA]</scope>
    <source>
        <strain evidence="12">RTK389</strain>
        <tissue evidence="12">Blood</tissue>
    </source>
</reference>
<keyword evidence="6" id="KW-0297">G-protein coupled receptor</keyword>
<keyword evidence="5 10" id="KW-1133">Transmembrane helix</keyword>
<name>A0A2P4S3C7_BAMTH</name>
<dbReference type="GO" id="GO:0005886">
    <property type="term" value="C:plasma membrane"/>
    <property type="evidence" value="ECO:0007669"/>
    <property type="project" value="UniProtKB-SubCell"/>
</dbReference>
<evidence type="ECO:0000256" key="9">
    <source>
        <dbReference type="ARBA" id="ARBA00023224"/>
    </source>
</evidence>
<dbReference type="Pfam" id="PF13853">
    <property type="entry name" value="7tm_4"/>
    <property type="match status" value="1"/>
</dbReference>
<dbReference type="InterPro" id="IPR000725">
    <property type="entry name" value="Olfact_rcpt"/>
</dbReference>
<evidence type="ECO:0000256" key="5">
    <source>
        <dbReference type="ARBA" id="ARBA00022989"/>
    </source>
</evidence>
<keyword evidence="4" id="KW-0552">Olfaction</keyword>
<evidence type="ECO:0000259" key="11">
    <source>
        <dbReference type="PROSITE" id="PS50262"/>
    </source>
</evidence>
<dbReference type="PANTHER" id="PTHR26454">
    <property type="entry name" value="OLFACTORY RECEPTOR"/>
    <property type="match status" value="1"/>
</dbReference>
<comment type="subcellular location">
    <subcellularLocation>
        <location evidence="1">Cell membrane</location>
        <topology evidence="1">Multi-pass membrane protein</topology>
    </subcellularLocation>
</comment>
<keyword evidence="13" id="KW-1185">Reference proteome</keyword>
<accession>A0A2P4S3C7</accession>
<dbReference type="OrthoDB" id="9110535at2759"/>
<proteinExistence type="predicted"/>
<evidence type="ECO:0000313" key="12">
    <source>
        <dbReference type="EMBL" id="POI18603.1"/>
    </source>
</evidence>
<keyword evidence="4" id="KW-0716">Sensory transduction</keyword>
<dbReference type="GO" id="GO:0004984">
    <property type="term" value="F:olfactory receptor activity"/>
    <property type="evidence" value="ECO:0007669"/>
    <property type="project" value="InterPro"/>
</dbReference>
<dbReference type="PANTHER" id="PTHR26454:SF18">
    <property type="entry name" value="OLFACTORY RECEPTOR 6C76"/>
    <property type="match status" value="1"/>
</dbReference>
<dbReference type="GO" id="GO:0004930">
    <property type="term" value="F:G protein-coupled receptor activity"/>
    <property type="evidence" value="ECO:0007669"/>
    <property type="project" value="UniProtKB-KW"/>
</dbReference>
<keyword evidence="2" id="KW-1003">Cell membrane</keyword>
<dbReference type="InterPro" id="IPR017452">
    <property type="entry name" value="GPCR_Rhodpsn_7TM"/>
</dbReference>
<keyword evidence="8" id="KW-0675">Receptor</keyword>
<keyword evidence="7 10" id="KW-0472">Membrane</keyword>
<comment type="caution">
    <text evidence="12">The sequence shown here is derived from an EMBL/GenBank/DDBJ whole genome shotgun (WGS) entry which is preliminary data.</text>
</comment>
<organism evidence="12 13">
    <name type="scientific">Bambusicola thoracicus</name>
    <name type="common">Chinese bamboo-partridge</name>
    <name type="synonym">Perdix thoracica</name>
    <dbReference type="NCBI Taxonomy" id="9083"/>
    <lineage>
        <taxon>Eukaryota</taxon>
        <taxon>Metazoa</taxon>
        <taxon>Chordata</taxon>
        <taxon>Craniata</taxon>
        <taxon>Vertebrata</taxon>
        <taxon>Euteleostomi</taxon>
        <taxon>Archelosauria</taxon>
        <taxon>Archosauria</taxon>
        <taxon>Dinosauria</taxon>
        <taxon>Saurischia</taxon>
        <taxon>Theropoda</taxon>
        <taxon>Coelurosauria</taxon>
        <taxon>Aves</taxon>
        <taxon>Neognathae</taxon>
        <taxon>Galloanserae</taxon>
        <taxon>Galliformes</taxon>
        <taxon>Phasianidae</taxon>
        <taxon>Perdicinae</taxon>
        <taxon>Bambusicola</taxon>
    </lineage>
</organism>
<evidence type="ECO:0000256" key="7">
    <source>
        <dbReference type="ARBA" id="ARBA00023136"/>
    </source>
</evidence>
<feature type="transmembrane region" description="Helical" evidence="10">
    <location>
        <begin position="6"/>
        <end position="24"/>
    </location>
</feature>
<evidence type="ECO:0000256" key="1">
    <source>
        <dbReference type="ARBA" id="ARBA00004651"/>
    </source>
</evidence>
<feature type="domain" description="G-protein coupled receptors family 1 profile" evidence="11">
    <location>
        <begin position="1"/>
        <end position="173"/>
    </location>
</feature>
<keyword evidence="9" id="KW-0807">Transducer</keyword>
<feature type="transmembrane region" description="Helical" evidence="10">
    <location>
        <begin position="92"/>
        <end position="117"/>
    </location>
</feature>
<feature type="transmembrane region" description="Helical" evidence="10">
    <location>
        <begin position="161"/>
        <end position="180"/>
    </location>
</feature>
<dbReference type="EMBL" id="PPHD01120630">
    <property type="protein sequence ID" value="POI18603.1"/>
    <property type="molecule type" value="Genomic_DNA"/>
</dbReference>
<dbReference type="Proteomes" id="UP000237246">
    <property type="component" value="Unassembled WGS sequence"/>
</dbReference>
<dbReference type="AlphaFoldDB" id="A0A2P4S3C7"/>
<evidence type="ECO:0000256" key="8">
    <source>
        <dbReference type="ARBA" id="ARBA00023170"/>
    </source>
</evidence>
<sequence>MEFILLVVMSFGHYLAICQPLRYAAITTQQLCILLVVAAWVAGFTFTSCHLVLLSKLTFCGSNKIQHFFCDSSPLFQLSCSDTNLLWRVDSVLILFIVLGSLCLTLSSYVCILFCILRMPSRRKKAFTTSSHLTTLAVAFGSCLGLYSHPSERVSLETNKAVALLNAVLYPFLNPFIFSLGNKLVALVLKDAVAHATAQLFPRS</sequence>
<feature type="transmembrane region" description="Helical" evidence="10">
    <location>
        <begin position="129"/>
        <end position="149"/>
    </location>
</feature>
<protein>
    <recommendedName>
        <fullName evidence="11">G-protein coupled receptors family 1 profile domain-containing protein</fullName>
    </recommendedName>
</protein>
<dbReference type="PROSITE" id="PS50262">
    <property type="entry name" value="G_PROTEIN_RECEP_F1_2"/>
    <property type="match status" value="1"/>
</dbReference>
<keyword evidence="3 10" id="KW-0812">Transmembrane</keyword>
<evidence type="ECO:0000256" key="2">
    <source>
        <dbReference type="ARBA" id="ARBA00022475"/>
    </source>
</evidence>
<evidence type="ECO:0000313" key="13">
    <source>
        <dbReference type="Proteomes" id="UP000237246"/>
    </source>
</evidence>
<dbReference type="PRINTS" id="PR00245">
    <property type="entry name" value="OLFACTORYR"/>
</dbReference>
<feature type="transmembrane region" description="Helical" evidence="10">
    <location>
        <begin position="31"/>
        <end position="53"/>
    </location>
</feature>
<evidence type="ECO:0000256" key="3">
    <source>
        <dbReference type="ARBA" id="ARBA00022692"/>
    </source>
</evidence>
<evidence type="ECO:0000256" key="6">
    <source>
        <dbReference type="ARBA" id="ARBA00023040"/>
    </source>
</evidence>
<dbReference type="SUPFAM" id="SSF81321">
    <property type="entry name" value="Family A G protein-coupled receptor-like"/>
    <property type="match status" value="1"/>
</dbReference>
<evidence type="ECO:0000256" key="4">
    <source>
        <dbReference type="ARBA" id="ARBA00022725"/>
    </source>
</evidence>